<protein>
    <recommendedName>
        <fullName evidence="1">F-box domain-containing protein</fullName>
    </recommendedName>
</protein>
<dbReference type="CDD" id="cd09917">
    <property type="entry name" value="F-box_SF"/>
    <property type="match status" value="1"/>
</dbReference>
<dbReference type="SMART" id="SM00256">
    <property type="entry name" value="FBOX"/>
    <property type="match status" value="1"/>
</dbReference>
<dbReference type="OMA" id="YFVVEFV"/>
<dbReference type="eggNOG" id="ENOG502SY4K">
    <property type="taxonomic scope" value="Eukaryota"/>
</dbReference>
<evidence type="ECO:0000313" key="2">
    <source>
        <dbReference type="EMBL" id="EPS41780.1"/>
    </source>
</evidence>
<dbReference type="Pfam" id="PF12937">
    <property type="entry name" value="F-box-like"/>
    <property type="match status" value="1"/>
</dbReference>
<dbReference type="InterPro" id="IPR036047">
    <property type="entry name" value="F-box-like_dom_sf"/>
</dbReference>
<name>S8AFF4_DACHA</name>
<dbReference type="SUPFAM" id="SSF52047">
    <property type="entry name" value="RNI-like"/>
    <property type="match status" value="1"/>
</dbReference>
<dbReference type="PROSITE" id="PS50181">
    <property type="entry name" value="FBOX"/>
    <property type="match status" value="1"/>
</dbReference>
<dbReference type="InterPro" id="IPR032675">
    <property type="entry name" value="LRR_dom_sf"/>
</dbReference>
<keyword evidence="3" id="KW-1185">Reference proteome</keyword>
<feature type="domain" description="F-box" evidence="1">
    <location>
        <begin position="5"/>
        <end position="50"/>
    </location>
</feature>
<gene>
    <name evidence="2" type="ORF">H072_4270</name>
</gene>
<proteinExistence type="predicted"/>
<reference evidence="3" key="2">
    <citation type="submission" date="2013-04" db="EMBL/GenBank/DDBJ databases">
        <title>Genomic mechanisms accounting for the adaptation to parasitism in nematode-trapping fungi.</title>
        <authorList>
            <person name="Ahren D.G."/>
        </authorList>
    </citation>
    <scope>NUCLEOTIDE SEQUENCE [LARGE SCALE GENOMIC DNA]</scope>
    <source>
        <strain evidence="3">CBS 200.50</strain>
    </source>
</reference>
<organism evidence="2 3">
    <name type="scientific">Dactylellina haptotyla (strain CBS 200.50)</name>
    <name type="common">Nematode-trapping fungus</name>
    <name type="synonym">Monacrosporium haptotylum</name>
    <dbReference type="NCBI Taxonomy" id="1284197"/>
    <lineage>
        <taxon>Eukaryota</taxon>
        <taxon>Fungi</taxon>
        <taxon>Dikarya</taxon>
        <taxon>Ascomycota</taxon>
        <taxon>Pezizomycotina</taxon>
        <taxon>Orbiliomycetes</taxon>
        <taxon>Orbiliales</taxon>
        <taxon>Orbiliaceae</taxon>
        <taxon>Dactylellina</taxon>
    </lineage>
</organism>
<dbReference type="HOGENOM" id="CLU_496076_0_0_1"/>
<evidence type="ECO:0000313" key="3">
    <source>
        <dbReference type="Proteomes" id="UP000015100"/>
    </source>
</evidence>
<dbReference type="InterPro" id="IPR001810">
    <property type="entry name" value="F-box_dom"/>
</dbReference>
<dbReference type="AlphaFoldDB" id="S8AFF4"/>
<evidence type="ECO:0000259" key="1">
    <source>
        <dbReference type="PROSITE" id="PS50181"/>
    </source>
</evidence>
<sequence length="549" mass="62329">MDSRCGSVVALPLELLSTIFSQIPPSSLTAVCLTCHAFRNVAAGILYKNLYLPWNFMSGLKLPVIENVMTSSDFALSKIKRLEIVPDNSVYPGILRNPSNRGLKGAEDLLLRLILHRLQPGQLRSVSLSLAGGISTETAVFLMKTQPNLKHIDLSTNTRPREPGYGDLLSCKSVSSGIESFGFYIGRFEEAVSIPFAFIHNVLRDNCRTLKSLYISFDKKSELFNELENDLMNPQIDQTLTARILQHFARSPNNEKELIEFPSLNQLRIRSFPKFSAICKLANPPLLSRFHWSNIKTLRIDDCSGADGLLLDIAGKMPNLRVLQIQMSCSWDTLEEILPKLAPLEVLHVIFSVDGEAPGETAFEVLNSHRHTLRSLWIEYDSDHRLMDDAISHIISTGPHPLCQRHWPKLEQLSLQLIDDYAVFYPMENLRYLRILHPPDFDHRSLEHETKLVKQLCESLLQATLRDGRLPTLQVVAVMVYDQVPKNPHTALFPAYFVVEFVKTLLGDWTVLLSPGSHHDIRRLFPDITMMEFERGERLWDSNDGRILS</sequence>
<dbReference type="Proteomes" id="UP000015100">
    <property type="component" value="Unassembled WGS sequence"/>
</dbReference>
<accession>S8AFF4</accession>
<dbReference type="SUPFAM" id="SSF81383">
    <property type="entry name" value="F-box domain"/>
    <property type="match status" value="1"/>
</dbReference>
<dbReference type="Gene3D" id="3.80.10.10">
    <property type="entry name" value="Ribonuclease Inhibitor"/>
    <property type="match status" value="1"/>
</dbReference>
<dbReference type="EMBL" id="AQGS01000153">
    <property type="protein sequence ID" value="EPS41780.1"/>
    <property type="molecule type" value="Genomic_DNA"/>
</dbReference>
<comment type="caution">
    <text evidence="2">The sequence shown here is derived from an EMBL/GenBank/DDBJ whole genome shotgun (WGS) entry which is preliminary data.</text>
</comment>
<reference evidence="2 3" key="1">
    <citation type="journal article" date="2013" name="PLoS Genet.">
        <title>Genomic mechanisms accounting for the adaptation to parasitism in nematode-trapping fungi.</title>
        <authorList>
            <person name="Meerupati T."/>
            <person name="Andersson K.M."/>
            <person name="Friman E."/>
            <person name="Kumar D."/>
            <person name="Tunlid A."/>
            <person name="Ahren D."/>
        </authorList>
    </citation>
    <scope>NUCLEOTIDE SEQUENCE [LARGE SCALE GENOMIC DNA]</scope>
    <source>
        <strain evidence="2 3">CBS 200.50</strain>
    </source>
</reference>
<dbReference type="OrthoDB" id="5289774at2759"/>